<feature type="domain" description="SGNH hydrolase-type esterase N-terminal" evidence="5">
    <location>
        <begin position="28"/>
        <end position="179"/>
    </location>
</feature>
<dbReference type="RefSeq" id="WP_379843087.1">
    <property type="nucleotide sequence ID" value="NZ_JBHSMA010000002.1"/>
</dbReference>
<dbReference type="InterPro" id="IPR032740">
    <property type="entry name" value="GxDLY"/>
</dbReference>
<dbReference type="CDD" id="cd01844">
    <property type="entry name" value="SGNH_hydrolase_like_6"/>
    <property type="match status" value="1"/>
</dbReference>
<evidence type="ECO:0000259" key="5">
    <source>
        <dbReference type="Pfam" id="PF14607"/>
    </source>
</evidence>
<feature type="domain" description="SGNH hydrolase-type esterase" evidence="3">
    <location>
        <begin position="418"/>
        <end position="582"/>
    </location>
</feature>
<evidence type="ECO:0000259" key="3">
    <source>
        <dbReference type="Pfam" id="PF13472"/>
    </source>
</evidence>
<feature type="signal peptide" evidence="2">
    <location>
        <begin position="1"/>
        <end position="21"/>
    </location>
</feature>
<proteinExistence type="predicted"/>
<dbReference type="Proteomes" id="UP001596106">
    <property type="component" value="Unassembled WGS sequence"/>
</dbReference>
<keyword evidence="2" id="KW-0732">Signal</keyword>
<dbReference type="Pfam" id="PF13472">
    <property type="entry name" value="Lipase_GDSL_2"/>
    <property type="match status" value="1"/>
</dbReference>
<protein>
    <submittedName>
        <fullName evidence="6">SGNH/GDSL hydrolase family protein</fullName>
    </submittedName>
</protein>
<dbReference type="Gene3D" id="3.40.50.1110">
    <property type="entry name" value="SGNH hydrolase"/>
    <property type="match status" value="2"/>
</dbReference>
<evidence type="ECO:0000256" key="2">
    <source>
        <dbReference type="SAM" id="SignalP"/>
    </source>
</evidence>
<keyword evidence="7" id="KW-1185">Reference proteome</keyword>
<evidence type="ECO:0000259" key="4">
    <source>
        <dbReference type="Pfam" id="PF14606"/>
    </source>
</evidence>
<evidence type="ECO:0000256" key="1">
    <source>
        <dbReference type="SAM" id="Coils"/>
    </source>
</evidence>
<dbReference type="InterPro" id="IPR036514">
    <property type="entry name" value="SGNH_hydro_sf"/>
</dbReference>
<comment type="caution">
    <text evidence="6">The sequence shown here is derived from an EMBL/GenBank/DDBJ whole genome shotgun (WGS) entry which is preliminary data.</text>
</comment>
<dbReference type="PANTHER" id="PTHR30383">
    <property type="entry name" value="THIOESTERASE 1/PROTEASE 1/LYSOPHOSPHOLIPASE L1"/>
    <property type="match status" value="1"/>
</dbReference>
<name>A0ABW0I9Y0_9BACT</name>
<organism evidence="6 7">
    <name type="scientific">Larkinella bovis</name>
    <dbReference type="NCBI Taxonomy" id="683041"/>
    <lineage>
        <taxon>Bacteria</taxon>
        <taxon>Pseudomonadati</taxon>
        <taxon>Bacteroidota</taxon>
        <taxon>Cytophagia</taxon>
        <taxon>Cytophagales</taxon>
        <taxon>Spirosomataceae</taxon>
        <taxon>Larkinella</taxon>
    </lineage>
</organism>
<dbReference type="Pfam" id="PF14607">
    <property type="entry name" value="GxDLY"/>
    <property type="match status" value="1"/>
</dbReference>
<dbReference type="Gene3D" id="2.60.120.260">
    <property type="entry name" value="Galactose-binding domain-like"/>
    <property type="match status" value="1"/>
</dbReference>
<reference evidence="7" key="1">
    <citation type="journal article" date="2019" name="Int. J. Syst. Evol. Microbiol.">
        <title>The Global Catalogue of Microorganisms (GCM) 10K type strain sequencing project: providing services to taxonomists for standard genome sequencing and annotation.</title>
        <authorList>
            <consortium name="The Broad Institute Genomics Platform"/>
            <consortium name="The Broad Institute Genome Sequencing Center for Infectious Disease"/>
            <person name="Wu L."/>
            <person name="Ma J."/>
        </authorList>
    </citation>
    <scope>NUCLEOTIDE SEQUENCE [LARGE SCALE GENOMIC DNA]</scope>
    <source>
        <strain evidence="7">CCUG 55250</strain>
    </source>
</reference>
<keyword evidence="6" id="KW-0378">Hydrolase</keyword>
<dbReference type="SUPFAM" id="SSF52266">
    <property type="entry name" value="SGNH hydrolase"/>
    <property type="match status" value="2"/>
</dbReference>
<feature type="coiled-coil region" evidence="1">
    <location>
        <begin position="525"/>
        <end position="552"/>
    </location>
</feature>
<feature type="chain" id="PRO_5047461165" evidence="2">
    <location>
        <begin position="22"/>
        <end position="606"/>
    </location>
</feature>
<evidence type="ECO:0000313" key="7">
    <source>
        <dbReference type="Proteomes" id="UP001596106"/>
    </source>
</evidence>
<dbReference type="Pfam" id="PF14606">
    <property type="entry name" value="Lipase_GDSL_3"/>
    <property type="match status" value="1"/>
</dbReference>
<dbReference type="InterPro" id="IPR013830">
    <property type="entry name" value="SGNH_hydro"/>
</dbReference>
<dbReference type="PANTHER" id="PTHR30383:SF5">
    <property type="entry name" value="SGNH HYDROLASE-TYPE ESTERASE DOMAIN-CONTAINING PROTEIN"/>
    <property type="match status" value="1"/>
</dbReference>
<sequence>MKKMLLFYGLFSYLFCLATLAQTQVDYVWWNPTDAGFPVIEGQGWRGSAIRGPYDRLPAEAEKTVRPPVWNLSRNAAGLLIRFRASTDQLVVRYTVTGKHAMPHMPATGVSGVDLYAGNSDGDWLYCNGKYAFGDTIQYQFTNLEANDSYHQKGREYRLYLPLYNSVKWLEIGVPKGVTLTPLPVRADQPIVVYGTSIAQGGCASRPGMAWTAILGRKLDRPLINLAFSGNGRLEKEIVDLLPQIDAKVYVLDCLPNLIISSERKPEDVKTRILESVRTLRQKKPATPILLVEHAGYTDGGISPLRRNQYMEVNEIMRQAFAQLKGEGIAQLYLLPKSQINLDMDAMVDGTHPNDLGMQQYADAYERSLRAILKEPVGPFSTTKPRIQSRDSRIYDWETRHRDILARLKTHPPRIVYIGNSITHYWGGEPNAPRAQGSDSWKTVMEPLGVQNLGYGWDRIENALWRVYHGELEGYRAEQVVLMIGTNNIHINSDAEIAAGLKLLVEAIKVRQPTADILMIGLLPRRNEEKRLEKLNEELAQVAGEVNATFAQPGLVFLKPDGKIDETLFSDGLHPNAEGYRRFAEKLRPYLKKAPEPQPKSRKGTK</sequence>
<dbReference type="EMBL" id="JBHSMA010000002">
    <property type="protein sequence ID" value="MFC5409323.1"/>
    <property type="molecule type" value="Genomic_DNA"/>
</dbReference>
<keyword evidence="1" id="KW-0175">Coiled coil</keyword>
<gene>
    <name evidence="6" type="ORF">ACFPMF_08405</name>
</gene>
<dbReference type="InterPro" id="IPR051532">
    <property type="entry name" value="Ester_Hydrolysis_Enzymes"/>
</dbReference>
<feature type="domain" description="SGNH hydrolase-type esterase" evidence="4">
    <location>
        <begin position="189"/>
        <end position="370"/>
    </location>
</feature>
<evidence type="ECO:0000313" key="6">
    <source>
        <dbReference type="EMBL" id="MFC5409323.1"/>
    </source>
</evidence>
<accession>A0ABW0I9Y0</accession>
<dbReference type="GO" id="GO:0016787">
    <property type="term" value="F:hydrolase activity"/>
    <property type="evidence" value="ECO:0007669"/>
    <property type="project" value="UniProtKB-KW"/>
</dbReference>